<sequence length="192" mass="22029">MIESTQLVTSLYIFILAVVLALLEIQIEAGAGWAKNLPTWRPHSEKWYARLHMKLMSGKEMTGYHTAMFSFVLLIFHLPYFMGREFAWVNWFETLSLIFIFVVVWDFLWFVLNPHFSMNDFREGGIDWHVKWTAGMPADYLNGIVASGLILLPTLLLGNSAPELVLDWVITILAFAILTFITGLVAKALRIF</sequence>
<feature type="transmembrane region" description="Helical" evidence="1">
    <location>
        <begin position="88"/>
        <end position="112"/>
    </location>
</feature>
<evidence type="ECO:0000313" key="3">
    <source>
        <dbReference type="Proteomes" id="UP000177912"/>
    </source>
</evidence>
<feature type="transmembrane region" description="Helical" evidence="1">
    <location>
        <begin position="63"/>
        <end position="82"/>
    </location>
</feature>
<gene>
    <name evidence="2" type="ORF">A2826_03120</name>
</gene>
<proteinExistence type="predicted"/>
<dbReference type="Proteomes" id="UP000177912">
    <property type="component" value="Unassembled WGS sequence"/>
</dbReference>
<comment type="caution">
    <text evidence="2">The sequence shown here is derived from an EMBL/GenBank/DDBJ whole genome shotgun (WGS) entry which is preliminary data.</text>
</comment>
<name>A0A1F5NRD3_9BACT</name>
<feature type="transmembrane region" description="Helical" evidence="1">
    <location>
        <begin position="6"/>
        <end position="25"/>
    </location>
</feature>
<accession>A0A1F5NRD3</accession>
<dbReference type="STRING" id="1817822.A2826_03120"/>
<evidence type="ECO:0000313" key="2">
    <source>
        <dbReference type="EMBL" id="OGE80229.1"/>
    </source>
</evidence>
<protein>
    <submittedName>
        <fullName evidence="2">Uncharacterized protein</fullName>
    </submittedName>
</protein>
<feature type="transmembrane region" description="Helical" evidence="1">
    <location>
        <begin position="164"/>
        <end position="186"/>
    </location>
</feature>
<dbReference type="EMBL" id="MFEI01000037">
    <property type="protein sequence ID" value="OGE80229.1"/>
    <property type="molecule type" value="Genomic_DNA"/>
</dbReference>
<keyword evidence="1" id="KW-0472">Membrane</keyword>
<reference evidence="2 3" key="1">
    <citation type="journal article" date="2016" name="Nat. Commun.">
        <title>Thousands of microbial genomes shed light on interconnected biogeochemical processes in an aquifer system.</title>
        <authorList>
            <person name="Anantharaman K."/>
            <person name="Brown C.T."/>
            <person name="Hug L.A."/>
            <person name="Sharon I."/>
            <person name="Castelle C.J."/>
            <person name="Probst A.J."/>
            <person name="Thomas B.C."/>
            <person name="Singh A."/>
            <person name="Wilkins M.J."/>
            <person name="Karaoz U."/>
            <person name="Brodie E.L."/>
            <person name="Williams K.H."/>
            <person name="Hubbard S.S."/>
            <person name="Banfield J.F."/>
        </authorList>
    </citation>
    <scope>NUCLEOTIDE SEQUENCE [LARGE SCALE GENOMIC DNA]</scope>
</reference>
<keyword evidence="1" id="KW-1133">Transmembrane helix</keyword>
<dbReference type="AlphaFoldDB" id="A0A1F5NRD3"/>
<keyword evidence="1" id="KW-0812">Transmembrane</keyword>
<organism evidence="2 3">
    <name type="scientific">Candidatus Doudnabacteria bacterium RIFCSPHIGHO2_01_FULL_43_23</name>
    <dbReference type="NCBI Taxonomy" id="1817822"/>
    <lineage>
        <taxon>Bacteria</taxon>
        <taxon>Candidatus Doudnaibacteriota</taxon>
    </lineage>
</organism>
<evidence type="ECO:0000256" key="1">
    <source>
        <dbReference type="SAM" id="Phobius"/>
    </source>
</evidence>